<dbReference type="AlphaFoldDB" id="A0A3S5BM31"/>
<organism evidence="1 2">
    <name type="scientific">Protopolystoma xenopodis</name>
    <dbReference type="NCBI Taxonomy" id="117903"/>
    <lineage>
        <taxon>Eukaryota</taxon>
        <taxon>Metazoa</taxon>
        <taxon>Spiralia</taxon>
        <taxon>Lophotrochozoa</taxon>
        <taxon>Platyhelminthes</taxon>
        <taxon>Monogenea</taxon>
        <taxon>Polyopisthocotylea</taxon>
        <taxon>Polystomatidea</taxon>
        <taxon>Polystomatidae</taxon>
        <taxon>Protopolystoma</taxon>
    </lineage>
</organism>
<sequence length="231" mass="25725">MAAFAAAARSGHHQLTAWALLAGGLDPSRLQADHDAFIKAFAIPTHLYRYLAECHRKRPLMLHRNLSYMRPPHTDCSLPIKVPGDGSTRKKASLSDIIERLTSSAQPQVSFALSDNWPTGSKSVTGESVLGEFIRTGPSTRLPKSTCSTKDSFKESMNLQDILHQNIGQVPHILSSGFQHWRVEICFEGFFDSEKEAEWVTVEVLILFEFRINASIQPSSYNLNIASLVDM</sequence>
<keyword evidence="2" id="KW-1185">Reference proteome</keyword>
<protein>
    <submittedName>
        <fullName evidence="1">Uncharacterized protein</fullName>
    </submittedName>
</protein>
<accession>A0A3S5BM31</accession>
<dbReference type="OrthoDB" id="166746at2759"/>
<reference evidence="1" key="1">
    <citation type="submission" date="2018-11" db="EMBL/GenBank/DDBJ databases">
        <authorList>
            <consortium name="Pathogen Informatics"/>
        </authorList>
    </citation>
    <scope>NUCLEOTIDE SEQUENCE</scope>
</reference>
<name>A0A3S5BM31_9PLAT</name>
<evidence type="ECO:0000313" key="1">
    <source>
        <dbReference type="EMBL" id="VEL29844.1"/>
    </source>
</evidence>
<proteinExistence type="predicted"/>
<dbReference type="Proteomes" id="UP000784294">
    <property type="component" value="Unassembled WGS sequence"/>
</dbReference>
<comment type="caution">
    <text evidence="1">The sequence shown here is derived from an EMBL/GenBank/DDBJ whole genome shotgun (WGS) entry which is preliminary data.</text>
</comment>
<gene>
    <name evidence="1" type="ORF">PXEA_LOCUS23284</name>
</gene>
<evidence type="ECO:0000313" key="2">
    <source>
        <dbReference type="Proteomes" id="UP000784294"/>
    </source>
</evidence>
<dbReference type="EMBL" id="CAAALY010106740">
    <property type="protein sequence ID" value="VEL29844.1"/>
    <property type="molecule type" value="Genomic_DNA"/>
</dbReference>